<evidence type="ECO:0000256" key="1">
    <source>
        <dbReference type="SAM" id="MobiDB-lite"/>
    </source>
</evidence>
<evidence type="ECO:0000313" key="3">
    <source>
        <dbReference type="Proteomes" id="UP001479290"/>
    </source>
</evidence>
<dbReference type="AlphaFoldDB" id="A0AAW1ZZH3"/>
<name>A0AAW1ZZH3_CULAL</name>
<sequence>EKKTYRILLFGYKQEKEGEDTGESSGKPAWQFGARPDSVPDATPPGKVTEVEQLWKNKGGKLGR</sequence>
<evidence type="ECO:0000313" key="2">
    <source>
        <dbReference type="EMBL" id="KAK9965587.1"/>
    </source>
</evidence>
<organism evidence="2 3">
    <name type="scientific">Culter alburnus</name>
    <name type="common">Topmouth culter</name>
    <dbReference type="NCBI Taxonomy" id="194366"/>
    <lineage>
        <taxon>Eukaryota</taxon>
        <taxon>Metazoa</taxon>
        <taxon>Chordata</taxon>
        <taxon>Craniata</taxon>
        <taxon>Vertebrata</taxon>
        <taxon>Euteleostomi</taxon>
        <taxon>Actinopterygii</taxon>
        <taxon>Neopterygii</taxon>
        <taxon>Teleostei</taxon>
        <taxon>Ostariophysi</taxon>
        <taxon>Cypriniformes</taxon>
        <taxon>Xenocyprididae</taxon>
        <taxon>Xenocypridinae</taxon>
        <taxon>Culter</taxon>
    </lineage>
</organism>
<gene>
    <name evidence="2" type="ORF">ABG768_004670</name>
</gene>
<dbReference type="Proteomes" id="UP001479290">
    <property type="component" value="Unassembled WGS sequence"/>
</dbReference>
<proteinExistence type="predicted"/>
<protein>
    <submittedName>
        <fullName evidence="2">Uncharacterized protein</fullName>
    </submittedName>
</protein>
<reference evidence="2 3" key="1">
    <citation type="submission" date="2024-05" db="EMBL/GenBank/DDBJ databases">
        <title>A high-quality chromosomal-level genome assembly of Topmouth culter (Culter alburnus).</title>
        <authorList>
            <person name="Zhao H."/>
        </authorList>
    </citation>
    <scope>NUCLEOTIDE SEQUENCE [LARGE SCALE GENOMIC DNA]</scope>
    <source>
        <strain evidence="2">CATC2023</strain>
        <tissue evidence="2">Muscle</tissue>
    </source>
</reference>
<feature type="non-terminal residue" evidence="2">
    <location>
        <position position="1"/>
    </location>
</feature>
<keyword evidence="3" id="KW-1185">Reference proteome</keyword>
<accession>A0AAW1ZZH3</accession>
<dbReference type="EMBL" id="JAWDJR010000012">
    <property type="protein sequence ID" value="KAK9965587.1"/>
    <property type="molecule type" value="Genomic_DNA"/>
</dbReference>
<feature type="region of interest" description="Disordered" evidence="1">
    <location>
        <begin position="15"/>
        <end position="46"/>
    </location>
</feature>
<comment type="caution">
    <text evidence="2">The sequence shown here is derived from an EMBL/GenBank/DDBJ whole genome shotgun (WGS) entry which is preliminary data.</text>
</comment>